<name>A0A8R1E428_CAEJA</name>
<reference evidence="3" key="1">
    <citation type="submission" date="2010-08" db="EMBL/GenBank/DDBJ databases">
        <authorList>
            <consortium name="Caenorhabditis japonica Sequencing Consortium"/>
            <person name="Wilson R.K."/>
        </authorList>
    </citation>
    <scope>NUCLEOTIDE SEQUENCE [LARGE SCALE GENOMIC DNA]</scope>
    <source>
        <strain evidence="3">DF5081</strain>
    </source>
</reference>
<dbReference type="AlphaFoldDB" id="A0A8R1E428"/>
<evidence type="ECO:0000256" key="1">
    <source>
        <dbReference type="SAM" id="MobiDB-lite"/>
    </source>
</evidence>
<dbReference type="EnsemblMetazoa" id="CJA22946a.1">
    <property type="protein sequence ID" value="CJA22946a.1"/>
    <property type="gene ID" value="WBGene00178518"/>
</dbReference>
<reference evidence="2" key="2">
    <citation type="submission" date="2022-06" db="UniProtKB">
        <authorList>
            <consortium name="EnsemblMetazoa"/>
        </authorList>
    </citation>
    <scope>IDENTIFICATION</scope>
    <source>
        <strain evidence="2">DF5081</strain>
    </source>
</reference>
<evidence type="ECO:0000313" key="2">
    <source>
        <dbReference type="EnsemblMetazoa" id="CJA22946a.1"/>
    </source>
</evidence>
<protein>
    <submittedName>
        <fullName evidence="2">Uncharacterized protein</fullName>
    </submittedName>
</protein>
<proteinExistence type="predicted"/>
<feature type="compositionally biased region" description="Polar residues" evidence="1">
    <location>
        <begin position="76"/>
        <end position="85"/>
    </location>
</feature>
<dbReference type="Proteomes" id="UP000005237">
    <property type="component" value="Unassembled WGS sequence"/>
</dbReference>
<keyword evidence="3" id="KW-1185">Reference proteome</keyword>
<evidence type="ECO:0000313" key="3">
    <source>
        <dbReference type="Proteomes" id="UP000005237"/>
    </source>
</evidence>
<sequence>MSGDDGEADFGFDYKQGLKLINPSTQNATNLFNAPLKLPKKIEENESQQAYEPSHQVFKFTESFLEENEEAPGFGENSNRATRTGSGHPFSGRVTDVFGRPVHGGKLTQ</sequence>
<accession>A0A8R1E428</accession>
<organism evidence="2 3">
    <name type="scientific">Caenorhabditis japonica</name>
    <dbReference type="NCBI Taxonomy" id="281687"/>
    <lineage>
        <taxon>Eukaryota</taxon>
        <taxon>Metazoa</taxon>
        <taxon>Ecdysozoa</taxon>
        <taxon>Nematoda</taxon>
        <taxon>Chromadorea</taxon>
        <taxon>Rhabditida</taxon>
        <taxon>Rhabditina</taxon>
        <taxon>Rhabditomorpha</taxon>
        <taxon>Rhabditoidea</taxon>
        <taxon>Rhabditidae</taxon>
        <taxon>Peloderinae</taxon>
        <taxon>Caenorhabditis</taxon>
    </lineage>
</organism>
<feature type="region of interest" description="Disordered" evidence="1">
    <location>
        <begin position="67"/>
        <end position="109"/>
    </location>
</feature>